<evidence type="ECO:0000256" key="1">
    <source>
        <dbReference type="ARBA" id="ARBA00004167"/>
    </source>
</evidence>
<dbReference type="RefSeq" id="WP_023111102.1">
    <property type="nucleotide sequence ID" value="NZ_CBDDSI010000001.1"/>
</dbReference>
<dbReference type="InterPro" id="IPR001107">
    <property type="entry name" value="Band_7"/>
</dbReference>
<evidence type="ECO:0000256" key="2">
    <source>
        <dbReference type="SAM" id="Phobius"/>
    </source>
</evidence>
<comment type="subcellular location">
    <subcellularLocation>
        <location evidence="1">Membrane</location>
        <topology evidence="1">Single-pass membrane protein</topology>
    </subcellularLocation>
</comment>
<dbReference type="Proteomes" id="UP000433532">
    <property type="component" value="Unassembled WGS sequence"/>
</dbReference>
<dbReference type="GO" id="GO:0016020">
    <property type="term" value="C:membrane"/>
    <property type="evidence" value="ECO:0007669"/>
    <property type="project" value="UniProtKB-SubCell"/>
</dbReference>
<accession>A0A844NU81</accession>
<feature type="transmembrane region" description="Helical" evidence="2">
    <location>
        <begin position="12"/>
        <end position="37"/>
    </location>
</feature>
<sequence length="293" mass="32207">MSYETFTVKPRIPAKAVAIGIGAVALMATIFSGFYTVDEKERGVLLRNGALVEVSDPGLHFKWPFIESVKYISVQNHTVRYESLPAYSKDQQAATLNVSVSWHVEPGQVADLYKSYGDLESMVSRLISRQVPNQIENTFGRYTAIRAVQERGQFVIDAAAALKGSVNGPVIIDSIQIENLDFSDAYERSIEDRMKAEVQVKTREQMLATEKVQADIRVTQANAEAEAKIAQAKADAEATRLRGEAEAEAIKARAAALASNQNLVELTKAERWDGKLPTTMIPDSAIPFLGSKN</sequence>
<organism evidence="4 5">
    <name type="scientific">Pseudomonas aeruginosa</name>
    <dbReference type="NCBI Taxonomy" id="287"/>
    <lineage>
        <taxon>Bacteria</taxon>
        <taxon>Pseudomonadati</taxon>
        <taxon>Pseudomonadota</taxon>
        <taxon>Gammaproteobacteria</taxon>
        <taxon>Pseudomonadales</taxon>
        <taxon>Pseudomonadaceae</taxon>
        <taxon>Pseudomonas</taxon>
    </lineage>
</organism>
<dbReference type="Pfam" id="PF01145">
    <property type="entry name" value="Band_7"/>
    <property type="match status" value="1"/>
</dbReference>
<keyword evidence="2" id="KW-0812">Transmembrane</keyword>
<dbReference type="SMART" id="SM00244">
    <property type="entry name" value="PHB"/>
    <property type="match status" value="1"/>
</dbReference>
<dbReference type="InterPro" id="IPR036013">
    <property type="entry name" value="Band_7/SPFH_dom_sf"/>
</dbReference>
<dbReference type="PANTHER" id="PTHR42911">
    <property type="entry name" value="MODULATOR OF FTSH PROTEASE HFLC"/>
    <property type="match status" value="1"/>
</dbReference>
<evidence type="ECO:0000313" key="5">
    <source>
        <dbReference type="Proteomes" id="UP000433532"/>
    </source>
</evidence>
<dbReference type="InterPro" id="IPR000163">
    <property type="entry name" value="Prohibitin"/>
</dbReference>
<name>A0A844NU81_PSEAI</name>
<evidence type="ECO:0000259" key="3">
    <source>
        <dbReference type="SMART" id="SM00244"/>
    </source>
</evidence>
<dbReference type="PANTHER" id="PTHR42911:SF2">
    <property type="entry name" value="PROHIBITIN FAMILY PROTEIN"/>
    <property type="match status" value="1"/>
</dbReference>
<dbReference type="AlphaFoldDB" id="A0A844NU81"/>
<keyword evidence="2" id="KW-1133">Transmembrane helix</keyword>
<dbReference type="CDD" id="cd03401">
    <property type="entry name" value="SPFH_prohibitin"/>
    <property type="match status" value="1"/>
</dbReference>
<gene>
    <name evidence="4" type="ORF">GNQ48_29720</name>
</gene>
<dbReference type="EMBL" id="WOAD01000046">
    <property type="protein sequence ID" value="MUI39180.1"/>
    <property type="molecule type" value="Genomic_DNA"/>
</dbReference>
<dbReference type="Gene3D" id="3.30.479.30">
    <property type="entry name" value="Band 7 domain"/>
    <property type="match status" value="1"/>
</dbReference>
<proteinExistence type="predicted"/>
<evidence type="ECO:0000313" key="4">
    <source>
        <dbReference type="EMBL" id="MUI39180.1"/>
    </source>
</evidence>
<feature type="domain" description="Band 7" evidence="3">
    <location>
        <begin position="32"/>
        <end position="194"/>
    </location>
</feature>
<protein>
    <submittedName>
        <fullName evidence="4">Prohibitin family protein</fullName>
    </submittedName>
</protein>
<comment type="caution">
    <text evidence="4">The sequence shown here is derived from an EMBL/GenBank/DDBJ whole genome shotgun (WGS) entry which is preliminary data.</text>
</comment>
<keyword evidence="2" id="KW-0472">Membrane</keyword>
<dbReference type="SUPFAM" id="SSF117892">
    <property type="entry name" value="Band 7/SPFH domain"/>
    <property type="match status" value="1"/>
</dbReference>
<reference evidence="4 5" key="1">
    <citation type="submission" date="2019-11" db="EMBL/GenBank/DDBJ databases">
        <title>Genomes of ocular Pseudomonas aeruginosa isolates.</title>
        <authorList>
            <person name="Khan M."/>
            <person name="Rice S.A."/>
            <person name="Willcox M.D.P."/>
            <person name="Stapleton F."/>
        </authorList>
    </citation>
    <scope>NUCLEOTIDE SEQUENCE [LARGE SCALE GENOMIC DNA]</scope>
    <source>
        <strain evidence="4 5">PA221</strain>
    </source>
</reference>